<dbReference type="PANTHER" id="PTHR33744">
    <property type="entry name" value="CARBOHYDRATE DIACID REGULATOR"/>
    <property type="match status" value="1"/>
</dbReference>
<organism evidence="3 4">
    <name type="scientific">Amycolatopsis xylanica</name>
    <dbReference type="NCBI Taxonomy" id="589385"/>
    <lineage>
        <taxon>Bacteria</taxon>
        <taxon>Bacillati</taxon>
        <taxon>Actinomycetota</taxon>
        <taxon>Actinomycetes</taxon>
        <taxon>Pseudonocardiales</taxon>
        <taxon>Pseudonocardiaceae</taxon>
        <taxon>Amycolatopsis</taxon>
    </lineage>
</organism>
<dbReference type="PANTHER" id="PTHR33744:SF17">
    <property type="entry name" value="CONSERVED PROTEIN"/>
    <property type="match status" value="1"/>
</dbReference>
<dbReference type="Proteomes" id="UP000199515">
    <property type="component" value="Unassembled WGS sequence"/>
</dbReference>
<dbReference type="InterPro" id="IPR025736">
    <property type="entry name" value="PucR_C-HTH_dom"/>
</dbReference>
<evidence type="ECO:0000313" key="3">
    <source>
        <dbReference type="EMBL" id="SDW55563.1"/>
    </source>
</evidence>
<dbReference type="InterPro" id="IPR051448">
    <property type="entry name" value="CdaR-like_regulators"/>
</dbReference>
<dbReference type="OrthoDB" id="3170447at2"/>
<dbReference type="STRING" id="589385.SAMN05421504_101890"/>
<dbReference type="InterPro" id="IPR042070">
    <property type="entry name" value="PucR_C-HTH_sf"/>
</dbReference>
<dbReference type="Pfam" id="PF07905">
    <property type="entry name" value="PucR"/>
    <property type="match status" value="1"/>
</dbReference>
<evidence type="ECO:0000313" key="4">
    <source>
        <dbReference type="Proteomes" id="UP000199515"/>
    </source>
</evidence>
<evidence type="ECO:0000259" key="2">
    <source>
        <dbReference type="Pfam" id="PF13556"/>
    </source>
</evidence>
<reference evidence="3 4" key="1">
    <citation type="submission" date="2016-10" db="EMBL/GenBank/DDBJ databases">
        <authorList>
            <person name="de Groot N.N."/>
        </authorList>
    </citation>
    <scope>NUCLEOTIDE SEQUENCE [LARGE SCALE GENOMIC DNA]</scope>
    <source>
        <strain evidence="3 4">CPCC 202699</strain>
    </source>
</reference>
<proteinExistence type="predicted"/>
<sequence length="522" mass="55541">MRLRALLDTPELGLSMLVGVDALDRPFERVFTASLRDPSRYLTGGEVVLSGMQWPSAADASAFVDTLAEAGVVALGIGTAEVGGGPVPEFLVDACRAVRLPLFEVPVTVSFATITERVILGLAAERSEKGALERHRRLVAVVTAGRGLPALVEAGAAELGADCWVLSATGRVITGTGEPPAAEHRATLARRFLLADRLPQVITGKDGAPISLLAAASKAGHRVASWFLAVEGNHGRWDLAKREVAAEFANLVGLERSRFDETKRVENRAAEPLLRLALSEEASQSQIASRLPAAEFTPTDPVFTLSASVRGGGPGLAPVIIDELFAPYRAPALVGSVDGEAFGLLRARALGYEKLDAFVAEVREAVRTIEPALGSASLAVGISRAQDAAGLHAAVHESRHARRLAELAPGRASVVAGDEVASHLLLLAAVPDELRRSFRARVLGPLLAYDAAHNSELVHTLKVFLDHSGSWTQTSAELHLHVNTLRYRISRVSELTGRDPTRFADRVDLYLAGCFTRDPGRA</sequence>
<feature type="domain" description="Purine catabolism PurC-like" evidence="1">
    <location>
        <begin position="6"/>
        <end position="119"/>
    </location>
</feature>
<accession>A0A1H2UHA7</accession>
<dbReference type="InterPro" id="IPR012914">
    <property type="entry name" value="PucR_dom"/>
</dbReference>
<evidence type="ECO:0000259" key="1">
    <source>
        <dbReference type="Pfam" id="PF07905"/>
    </source>
</evidence>
<dbReference type="Gene3D" id="1.10.10.2840">
    <property type="entry name" value="PucR C-terminal helix-turn-helix domain"/>
    <property type="match status" value="1"/>
</dbReference>
<dbReference type="AlphaFoldDB" id="A0A1H2UHA7"/>
<dbReference type="Pfam" id="PF13556">
    <property type="entry name" value="HTH_30"/>
    <property type="match status" value="1"/>
</dbReference>
<keyword evidence="4" id="KW-1185">Reference proteome</keyword>
<name>A0A1H2UHA7_9PSEU</name>
<protein>
    <submittedName>
        <fullName evidence="3">Purine catabolism regulatory protein-like family protein</fullName>
    </submittedName>
</protein>
<feature type="domain" description="PucR C-terminal helix-turn-helix" evidence="2">
    <location>
        <begin position="457"/>
        <end position="512"/>
    </location>
</feature>
<dbReference type="RefSeq" id="WP_091286841.1">
    <property type="nucleotide sequence ID" value="NZ_FNON01000001.1"/>
</dbReference>
<gene>
    <name evidence="3" type="ORF">SAMN05421504_101890</name>
</gene>
<dbReference type="EMBL" id="FNON01000001">
    <property type="protein sequence ID" value="SDW55563.1"/>
    <property type="molecule type" value="Genomic_DNA"/>
</dbReference>